<dbReference type="PANTHER" id="PTHR44329">
    <property type="entry name" value="SERINE/THREONINE-PROTEIN KINASE TNNI3K-RELATED"/>
    <property type="match status" value="1"/>
</dbReference>
<keyword evidence="4" id="KW-0418">Kinase</keyword>
<dbReference type="InterPro" id="IPR051681">
    <property type="entry name" value="Ser/Thr_Kinases-Pseudokinases"/>
</dbReference>
<gene>
    <name evidence="4" type="ORF">BJ322DRAFT_1006367</name>
</gene>
<dbReference type="Proteomes" id="UP000736335">
    <property type="component" value="Unassembled WGS sequence"/>
</dbReference>
<reference evidence="4" key="2">
    <citation type="submission" date="2020-11" db="EMBL/GenBank/DDBJ databases">
        <authorList>
            <consortium name="DOE Joint Genome Institute"/>
            <person name="Kuo A."/>
            <person name="Miyauchi S."/>
            <person name="Kiss E."/>
            <person name="Drula E."/>
            <person name="Kohler A."/>
            <person name="Sanchez-Garcia M."/>
            <person name="Andreopoulos B."/>
            <person name="Barry K.W."/>
            <person name="Bonito G."/>
            <person name="Buee M."/>
            <person name="Carver A."/>
            <person name="Chen C."/>
            <person name="Cichocki N."/>
            <person name="Clum A."/>
            <person name="Culley D."/>
            <person name="Crous P.W."/>
            <person name="Fauchery L."/>
            <person name="Girlanda M."/>
            <person name="Hayes R."/>
            <person name="Keri Z."/>
            <person name="Labutti K."/>
            <person name="Lipzen A."/>
            <person name="Lombard V."/>
            <person name="Magnuson J."/>
            <person name="Maillard F."/>
            <person name="Morin E."/>
            <person name="Murat C."/>
            <person name="Nolan M."/>
            <person name="Ohm R."/>
            <person name="Pangilinan J."/>
            <person name="Pereira M."/>
            <person name="Perotto S."/>
            <person name="Peter M."/>
            <person name="Riley R."/>
            <person name="Sitrit Y."/>
            <person name="Stielow B."/>
            <person name="Szollosi G."/>
            <person name="Zifcakova L."/>
            <person name="Stursova M."/>
            <person name="Spatafora J.W."/>
            <person name="Tedersoo L."/>
            <person name="Vaario L.-M."/>
            <person name="Yamada A."/>
            <person name="Yan M."/>
            <person name="Wang P."/>
            <person name="Xu J."/>
            <person name="Bruns T."/>
            <person name="Baldrian P."/>
            <person name="Vilgalys R."/>
            <person name="Henrissat B."/>
            <person name="Grigoriev I.V."/>
            <person name="Hibbett D."/>
            <person name="Nagy L.G."/>
            <person name="Martin F.M."/>
        </authorList>
    </citation>
    <scope>NUCLEOTIDE SEQUENCE</scope>
    <source>
        <strain evidence="4">UH-Tt-Lm1</strain>
    </source>
</reference>
<keyword evidence="1" id="KW-0547">Nucleotide-binding</keyword>
<dbReference type="AlphaFoldDB" id="A0A9P6HH46"/>
<dbReference type="OrthoDB" id="346907at2759"/>
<dbReference type="Gene3D" id="1.10.510.10">
    <property type="entry name" value="Transferase(Phosphotransferase) domain 1"/>
    <property type="match status" value="1"/>
</dbReference>
<dbReference type="SUPFAM" id="SSF56112">
    <property type="entry name" value="Protein kinase-like (PK-like)"/>
    <property type="match status" value="1"/>
</dbReference>
<dbReference type="PRINTS" id="PR00109">
    <property type="entry name" value="TYRKINASE"/>
</dbReference>
<evidence type="ECO:0000259" key="3">
    <source>
        <dbReference type="PROSITE" id="PS50011"/>
    </source>
</evidence>
<dbReference type="InterPro" id="IPR011009">
    <property type="entry name" value="Kinase-like_dom_sf"/>
</dbReference>
<dbReference type="GO" id="GO:0005524">
    <property type="term" value="F:ATP binding"/>
    <property type="evidence" value="ECO:0007669"/>
    <property type="project" value="UniProtKB-KW"/>
</dbReference>
<dbReference type="EMBL" id="WIUZ02000007">
    <property type="protein sequence ID" value="KAF9785257.1"/>
    <property type="molecule type" value="Genomic_DNA"/>
</dbReference>
<dbReference type="PROSITE" id="PS50011">
    <property type="entry name" value="PROTEIN_KINASE_DOM"/>
    <property type="match status" value="1"/>
</dbReference>
<dbReference type="PIRSF" id="PIRSF000654">
    <property type="entry name" value="Integrin-linked_kinase"/>
    <property type="match status" value="1"/>
</dbReference>
<dbReference type="PANTHER" id="PTHR44329:SF298">
    <property type="entry name" value="MIXED LINEAGE KINASE DOMAIN-LIKE PROTEIN"/>
    <property type="match status" value="1"/>
</dbReference>
<keyword evidence="2" id="KW-0067">ATP-binding</keyword>
<proteinExistence type="predicted"/>
<evidence type="ECO:0000256" key="1">
    <source>
        <dbReference type="ARBA" id="ARBA00022741"/>
    </source>
</evidence>
<feature type="domain" description="Protein kinase" evidence="3">
    <location>
        <begin position="1"/>
        <end position="222"/>
    </location>
</feature>
<evidence type="ECO:0000313" key="5">
    <source>
        <dbReference type="Proteomes" id="UP000736335"/>
    </source>
</evidence>
<reference evidence="4" key="1">
    <citation type="journal article" date="2020" name="Nat. Commun.">
        <title>Large-scale genome sequencing of mycorrhizal fungi provides insights into the early evolution of symbiotic traits.</title>
        <authorList>
            <person name="Miyauchi S."/>
            <person name="Kiss E."/>
            <person name="Kuo A."/>
            <person name="Drula E."/>
            <person name="Kohler A."/>
            <person name="Sanchez-Garcia M."/>
            <person name="Morin E."/>
            <person name="Andreopoulos B."/>
            <person name="Barry K.W."/>
            <person name="Bonito G."/>
            <person name="Buee M."/>
            <person name="Carver A."/>
            <person name="Chen C."/>
            <person name="Cichocki N."/>
            <person name="Clum A."/>
            <person name="Culley D."/>
            <person name="Crous P.W."/>
            <person name="Fauchery L."/>
            <person name="Girlanda M."/>
            <person name="Hayes R.D."/>
            <person name="Keri Z."/>
            <person name="LaButti K."/>
            <person name="Lipzen A."/>
            <person name="Lombard V."/>
            <person name="Magnuson J."/>
            <person name="Maillard F."/>
            <person name="Murat C."/>
            <person name="Nolan M."/>
            <person name="Ohm R.A."/>
            <person name="Pangilinan J."/>
            <person name="Pereira M.F."/>
            <person name="Perotto S."/>
            <person name="Peter M."/>
            <person name="Pfister S."/>
            <person name="Riley R."/>
            <person name="Sitrit Y."/>
            <person name="Stielow J.B."/>
            <person name="Szollosi G."/>
            <person name="Zifcakova L."/>
            <person name="Stursova M."/>
            <person name="Spatafora J.W."/>
            <person name="Tedersoo L."/>
            <person name="Vaario L.M."/>
            <person name="Yamada A."/>
            <person name="Yan M."/>
            <person name="Wang P."/>
            <person name="Xu J."/>
            <person name="Bruns T."/>
            <person name="Baldrian P."/>
            <person name="Vilgalys R."/>
            <person name="Dunand C."/>
            <person name="Henrissat B."/>
            <person name="Grigoriev I.V."/>
            <person name="Hibbett D."/>
            <person name="Nagy L.G."/>
            <person name="Martin F.M."/>
        </authorList>
    </citation>
    <scope>NUCLEOTIDE SEQUENCE</scope>
    <source>
        <strain evidence="4">UH-Tt-Lm1</strain>
    </source>
</reference>
<name>A0A9P6HH46_9AGAM</name>
<evidence type="ECO:0000256" key="2">
    <source>
        <dbReference type="ARBA" id="ARBA00022840"/>
    </source>
</evidence>
<accession>A0A9P6HH46</accession>
<organism evidence="4 5">
    <name type="scientific">Thelephora terrestris</name>
    <dbReference type="NCBI Taxonomy" id="56493"/>
    <lineage>
        <taxon>Eukaryota</taxon>
        <taxon>Fungi</taxon>
        <taxon>Dikarya</taxon>
        <taxon>Basidiomycota</taxon>
        <taxon>Agaricomycotina</taxon>
        <taxon>Agaricomycetes</taxon>
        <taxon>Thelephorales</taxon>
        <taxon>Thelephoraceae</taxon>
        <taxon>Thelephora</taxon>
    </lineage>
</organism>
<keyword evidence="4" id="KW-0808">Transferase</keyword>
<dbReference type="InterPro" id="IPR000719">
    <property type="entry name" value="Prot_kinase_dom"/>
</dbReference>
<comment type="caution">
    <text evidence="4">The sequence shown here is derived from an EMBL/GenBank/DDBJ whole genome shotgun (WGS) entry which is preliminary data.</text>
</comment>
<sequence length="250" mass="27662">MFCKEVVTWKTLQHPHVLPLIGVSMSKAHFAMVSEWMDNGNINEFVKANPDENRLKLLGDVAKGLIYIHQQRMIHGNLKGANILIDQTGNALLADFGPLTIVSNTANLHPTSTQAQDGTARWMSPELIDPQKFGLDTSSPTVPSDCYALGMVIYETISGNPPFHEYMELVAMQKVLNDELPDRRVEFTDGLWTMLERCWTPQAGERPSVGDVLRCLDTYSNLSAPPSPGMDIVKESRPVSVSVSSLSIHS</sequence>
<dbReference type="Pfam" id="PF07714">
    <property type="entry name" value="PK_Tyr_Ser-Thr"/>
    <property type="match status" value="1"/>
</dbReference>
<dbReference type="GO" id="GO:0004674">
    <property type="term" value="F:protein serine/threonine kinase activity"/>
    <property type="evidence" value="ECO:0007669"/>
    <property type="project" value="TreeGrafter"/>
</dbReference>
<keyword evidence="5" id="KW-1185">Reference proteome</keyword>
<dbReference type="InterPro" id="IPR001245">
    <property type="entry name" value="Ser-Thr/Tyr_kinase_cat_dom"/>
</dbReference>
<evidence type="ECO:0000313" key="4">
    <source>
        <dbReference type="EMBL" id="KAF9785257.1"/>
    </source>
</evidence>
<protein>
    <submittedName>
        <fullName evidence="4">Kinase-like domain-containing protein</fullName>
    </submittedName>
</protein>